<dbReference type="EMBL" id="FNRM01000008">
    <property type="protein sequence ID" value="SEA90094.1"/>
    <property type="molecule type" value="Genomic_DNA"/>
</dbReference>
<gene>
    <name evidence="3" type="ORF">SAMN04488051_10886</name>
</gene>
<dbReference type="OrthoDB" id="8563353at2"/>
<dbReference type="Gene3D" id="2.60.40.3340">
    <property type="entry name" value="Domain of unknown function DUF4426"/>
    <property type="match status" value="1"/>
</dbReference>
<evidence type="ECO:0000313" key="3">
    <source>
        <dbReference type="EMBL" id="SEA90094.1"/>
    </source>
</evidence>
<evidence type="ECO:0000259" key="2">
    <source>
        <dbReference type="Pfam" id="PF14467"/>
    </source>
</evidence>
<organism evidence="3 4">
    <name type="scientific">Alkalimonas amylolytica</name>
    <dbReference type="NCBI Taxonomy" id="152573"/>
    <lineage>
        <taxon>Bacteria</taxon>
        <taxon>Pseudomonadati</taxon>
        <taxon>Pseudomonadota</taxon>
        <taxon>Gammaproteobacteria</taxon>
        <taxon>Alkalimonas</taxon>
    </lineage>
</organism>
<name>A0A1H4EYI0_ALKAM</name>
<keyword evidence="4" id="KW-1185">Reference proteome</keyword>
<proteinExistence type="predicted"/>
<dbReference type="RefSeq" id="WP_091344319.1">
    <property type="nucleotide sequence ID" value="NZ_FNRM01000008.1"/>
</dbReference>
<keyword evidence="1" id="KW-0732">Signal</keyword>
<evidence type="ECO:0000256" key="1">
    <source>
        <dbReference type="SAM" id="SignalP"/>
    </source>
</evidence>
<feature type="domain" description="DUF4426" evidence="2">
    <location>
        <begin position="21"/>
        <end position="138"/>
    </location>
</feature>
<dbReference type="Proteomes" id="UP000198773">
    <property type="component" value="Unassembled WGS sequence"/>
</dbReference>
<reference evidence="3 4" key="1">
    <citation type="submission" date="2016-10" db="EMBL/GenBank/DDBJ databases">
        <authorList>
            <person name="de Groot N.N."/>
        </authorList>
    </citation>
    <scope>NUCLEOTIDE SEQUENCE [LARGE SCALE GENOMIC DNA]</scope>
    <source>
        <strain evidence="3 4">CGMCC 1.3430</strain>
    </source>
</reference>
<dbReference type="InterPro" id="IPR025218">
    <property type="entry name" value="DUF4426"/>
</dbReference>
<dbReference type="STRING" id="152573.SAMN04488051_10886"/>
<feature type="signal peptide" evidence="1">
    <location>
        <begin position="1"/>
        <end position="18"/>
    </location>
</feature>
<sequence>MKFWLACLLSLLAWSVQAEQKQTLGPWDVHYLAFNATFLTPEVARSYGIERSRFTGIVNLSVLSSEDQSAQQVNVTGTARNLLGQQRTLRFQQVRDGAAIYYFAPLTIRNEELWRFDIQLQQGNEQQRLRFEHTYYID</sequence>
<feature type="chain" id="PRO_5011742574" description="DUF4426 domain-containing protein" evidence="1">
    <location>
        <begin position="19"/>
        <end position="138"/>
    </location>
</feature>
<accession>A0A1H4EYI0</accession>
<protein>
    <recommendedName>
        <fullName evidence="2">DUF4426 domain-containing protein</fullName>
    </recommendedName>
</protein>
<dbReference type="AlphaFoldDB" id="A0A1H4EYI0"/>
<evidence type="ECO:0000313" key="4">
    <source>
        <dbReference type="Proteomes" id="UP000198773"/>
    </source>
</evidence>
<dbReference type="Pfam" id="PF14467">
    <property type="entry name" value="DUF4426"/>
    <property type="match status" value="1"/>
</dbReference>